<dbReference type="EMBL" id="OU895880">
    <property type="protein sequence ID" value="CAG9810064.1"/>
    <property type="molecule type" value="Genomic_DNA"/>
</dbReference>
<comment type="similarity">
    <text evidence="2">Belongs to the TM2 family.</text>
</comment>
<comment type="subcellular location">
    <subcellularLocation>
        <location evidence="1">Membrane</location>
        <topology evidence="1">Multi-pass membrane protein</topology>
    </subcellularLocation>
</comment>
<evidence type="ECO:0000259" key="9">
    <source>
        <dbReference type="Pfam" id="PF05154"/>
    </source>
</evidence>
<feature type="transmembrane region" description="Helical" evidence="8">
    <location>
        <begin position="217"/>
        <end position="238"/>
    </location>
</feature>
<keyword evidence="6 8" id="KW-0472">Membrane</keyword>
<feature type="domain" description="TM2" evidence="9">
    <location>
        <begin position="184"/>
        <end position="231"/>
    </location>
</feature>
<evidence type="ECO:0000256" key="4">
    <source>
        <dbReference type="ARBA" id="ARBA00022729"/>
    </source>
</evidence>
<dbReference type="PANTHER" id="PTHR21016:SF7">
    <property type="entry name" value="TM2 DOMAIN-CONTAINING PROTEIN 3"/>
    <property type="match status" value="1"/>
</dbReference>
<reference evidence="10" key="2">
    <citation type="submission" date="2022-10" db="EMBL/GenBank/DDBJ databases">
        <authorList>
            <consortium name="ENA_rothamsted_submissions"/>
            <consortium name="culmorum"/>
            <person name="King R."/>
        </authorList>
    </citation>
    <scope>NUCLEOTIDE SEQUENCE</scope>
</reference>
<dbReference type="InterPro" id="IPR050932">
    <property type="entry name" value="TM2D1-3-like"/>
</dbReference>
<dbReference type="OrthoDB" id="10257855at2759"/>
<keyword evidence="4" id="KW-0732">Signal</keyword>
<name>A0A9N9WXZ1_9DIPT</name>
<keyword evidence="5 8" id="KW-1133">Transmembrane helix</keyword>
<reference evidence="10" key="1">
    <citation type="submission" date="2022-01" db="EMBL/GenBank/DDBJ databases">
        <authorList>
            <person name="King R."/>
        </authorList>
    </citation>
    <scope>NUCLEOTIDE SEQUENCE</scope>
</reference>
<feature type="transmembrane region" description="Helical" evidence="8">
    <location>
        <begin position="186"/>
        <end position="205"/>
    </location>
</feature>
<evidence type="ECO:0000313" key="11">
    <source>
        <dbReference type="Proteomes" id="UP001153620"/>
    </source>
</evidence>
<dbReference type="Proteomes" id="UP001153620">
    <property type="component" value="Chromosome 4"/>
</dbReference>
<dbReference type="GO" id="GO:0016020">
    <property type="term" value="C:membrane"/>
    <property type="evidence" value="ECO:0007669"/>
    <property type="project" value="UniProtKB-SubCell"/>
</dbReference>
<gene>
    <name evidence="10" type="ORF">CHIRRI_LOCUS12881</name>
</gene>
<dbReference type="PANTHER" id="PTHR21016">
    <property type="entry name" value="BETA-AMYLOID BINDING PROTEIN-RELATED"/>
    <property type="match status" value="1"/>
</dbReference>
<protein>
    <recommendedName>
        <fullName evidence="9">TM2 domain-containing protein</fullName>
    </recommendedName>
</protein>
<evidence type="ECO:0000256" key="5">
    <source>
        <dbReference type="ARBA" id="ARBA00022989"/>
    </source>
</evidence>
<proteinExistence type="inferred from homology"/>
<accession>A0A9N9WXZ1</accession>
<sequence length="247" mass="27929">MPRRVVVDIKFVAFMFVSLAANYIKYTETAIDDKNDQSMKALRQNSSHSDSQYSLSQDDERNFNPSTCGHNTTNCSDLQFPCIRCTYELGCTYGETSRATCDPRSQVQCIAEIENGKEQRTFSRYFTCRYCFLTEPWEHDCKQNTNCNSAYGFYKTNCTVKPNVLCLGSRQFPKNVKCNWTRGSKYFTALVLSITLGGFGVDRFYLGHWQEGIGKLFSFGGLGVWVIVDSILNSIGYLGTSDGSLLL</sequence>
<dbReference type="Pfam" id="PF05154">
    <property type="entry name" value="TM2"/>
    <property type="match status" value="1"/>
</dbReference>
<evidence type="ECO:0000256" key="7">
    <source>
        <dbReference type="ARBA" id="ARBA00023180"/>
    </source>
</evidence>
<evidence type="ECO:0000256" key="2">
    <source>
        <dbReference type="ARBA" id="ARBA00008284"/>
    </source>
</evidence>
<keyword evidence="3 8" id="KW-0812">Transmembrane</keyword>
<organism evidence="10 11">
    <name type="scientific">Chironomus riparius</name>
    <dbReference type="NCBI Taxonomy" id="315576"/>
    <lineage>
        <taxon>Eukaryota</taxon>
        <taxon>Metazoa</taxon>
        <taxon>Ecdysozoa</taxon>
        <taxon>Arthropoda</taxon>
        <taxon>Hexapoda</taxon>
        <taxon>Insecta</taxon>
        <taxon>Pterygota</taxon>
        <taxon>Neoptera</taxon>
        <taxon>Endopterygota</taxon>
        <taxon>Diptera</taxon>
        <taxon>Nematocera</taxon>
        <taxon>Chironomoidea</taxon>
        <taxon>Chironomidae</taxon>
        <taxon>Chironominae</taxon>
        <taxon>Chironomus</taxon>
    </lineage>
</organism>
<evidence type="ECO:0000256" key="3">
    <source>
        <dbReference type="ARBA" id="ARBA00022692"/>
    </source>
</evidence>
<evidence type="ECO:0000313" key="10">
    <source>
        <dbReference type="EMBL" id="CAG9810064.1"/>
    </source>
</evidence>
<evidence type="ECO:0000256" key="6">
    <source>
        <dbReference type="ARBA" id="ARBA00023136"/>
    </source>
</evidence>
<keyword evidence="7" id="KW-0325">Glycoprotein</keyword>
<dbReference type="InterPro" id="IPR007829">
    <property type="entry name" value="TM2"/>
</dbReference>
<keyword evidence="11" id="KW-1185">Reference proteome</keyword>
<evidence type="ECO:0000256" key="8">
    <source>
        <dbReference type="SAM" id="Phobius"/>
    </source>
</evidence>
<evidence type="ECO:0000256" key="1">
    <source>
        <dbReference type="ARBA" id="ARBA00004141"/>
    </source>
</evidence>
<dbReference type="AlphaFoldDB" id="A0A9N9WXZ1"/>